<evidence type="ECO:0000256" key="1">
    <source>
        <dbReference type="SAM" id="Phobius"/>
    </source>
</evidence>
<protein>
    <submittedName>
        <fullName evidence="3">Endonuclease/exonuclease/phosphatase family protein</fullName>
    </submittedName>
</protein>
<proteinExistence type="predicted"/>
<feature type="transmembrane region" description="Helical" evidence="1">
    <location>
        <begin position="43"/>
        <end position="65"/>
    </location>
</feature>
<keyword evidence="4" id="KW-1185">Reference proteome</keyword>
<dbReference type="SUPFAM" id="SSF56219">
    <property type="entry name" value="DNase I-like"/>
    <property type="match status" value="1"/>
</dbReference>
<dbReference type="Gene3D" id="3.60.10.10">
    <property type="entry name" value="Endonuclease/exonuclease/phosphatase"/>
    <property type="match status" value="1"/>
</dbReference>
<gene>
    <name evidence="3" type="ORF">JVW63_00120</name>
</gene>
<comment type="caution">
    <text evidence="3">The sequence shown here is derived from an EMBL/GenBank/DDBJ whole genome shotgun (WGS) entry which is preliminary data.</text>
</comment>
<dbReference type="InterPro" id="IPR036691">
    <property type="entry name" value="Endo/exonu/phosph_ase_sf"/>
</dbReference>
<evidence type="ECO:0000313" key="4">
    <source>
        <dbReference type="Proteomes" id="UP000705983"/>
    </source>
</evidence>
<keyword evidence="1" id="KW-0472">Membrane</keyword>
<name>A0ABS2TBU3_9ACTO</name>
<keyword evidence="1" id="KW-1133">Transmembrane helix</keyword>
<evidence type="ECO:0000313" key="3">
    <source>
        <dbReference type="EMBL" id="MBM9432121.1"/>
    </source>
</evidence>
<feature type="domain" description="Endonuclease/exonuclease/phosphatase" evidence="2">
    <location>
        <begin position="124"/>
        <end position="326"/>
    </location>
</feature>
<organism evidence="3 4">
    <name type="scientific">Flaviflexus equikiangi</name>
    <dbReference type="NCBI Taxonomy" id="2758573"/>
    <lineage>
        <taxon>Bacteria</taxon>
        <taxon>Bacillati</taxon>
        <taxon>Actinomycetota</taxon>
        <taxon>Actinomycetes</taxon>
        <taxon>Actinomycetales</taxon>
        <taxon>Actinomycetaceae</taxon>
        <taxon>Flaviflexus</taxon>
    </lineage>
</organism>
<reference evidence="4" key="1">
    <citation type="submission" date="2021-02" db="EMBL/GenBank/DDBJ databases">
        <title>Leucobacter sp. CX169.</title>
        <authorList>
            <person name="Cheng Y."/>
        </authorList>
    </citation>
    <scope>NUCLEOTIDE SEQUENCE [LARGE SCALE GENOMIC DNA]</scope>
    <source>
        <strain evidence="4">JY899</strain>
    </source>
</reference>
<keyword evidence="3" id="KW-0540">Nuclease</keyword>
<evidence type="ECO:0000259" key="2">
    <source>
        <dbReference type="Pfam" id="PF03372"/>
    </source>
</evidence>
<dbReference type="RefSeq" id="WP_187995796.1">
    <property type="nucleotide sequence ID" value="NZ_JACEXG010000001.1"/>
</dbReference>
<dbReference type="GO" id="GO:0004519">
    <property type="term" value="F:endonuclease activity"/>
    <property type="evidence" value="ECO:0007669"/>
    <property type="project" value="UniProtKB-KW"/>
</dbReference>
<sequence length="335" mass="34524">MKYVYALLVVLILAVGALTLDPSLVSVGGTPLSLIYPVNQMIAVRGVVAAVCGLVGIIVLIMALVRALMFRKGAFIAVLGVGLLAIAGGHLLILSDRGLDNPGALPPDYGLTHVAEGTGEVTVLSYNTLGGETAMTDIATIVMDNGVDVVVLSETSTANGEALAASLAAAGQGFTVYSSGADPYNPEIESTVVVLSDALGEYRQGPDIGLTWGSLHLRSVSGGPDIIAVHPVAPVRGLEESWRSDIERVYAQCGAANTIMAGDFNSTIDHMQATGASCQSALDGYVGGYGTWPASVPGIFGSPIDNVFTDWTTKAAAVVEVGNSDHRGVLVRLSR</sequence>
<keyword evidence="3" id="KW-0255">Endonuclease</keyword>
<dbReference type="InterPro" id="IPR005135">
    <property type="entry name" value="Endo/exonuclease/phosphatase"/>
</dbReference>
<dbReference type="Pfam" id="PF03372">
    <property type="entry name" value="Exo_endo_phos"/>
    <property type="match status" value="1"/>
</dbReference>
<keyword evidence="3" id="KW-0378">Hydrolase</keyword>
<accession>A0ABS2TBU3</accession>
<dbReference type="EMBL" id="JAFFJS010000001">
    <property type="protein sequence ID" value="MBM9432121.1"/>
    <property type="molecule type" value="Genomic_DNA"/>
</dbReference>
<dbReference type="Proteomes" id="UP000705983">
    <property type="component" value="Unassembled WGS sequence"/>
</dbReference>
<keyword evidence="1" id="KW-0812">Transmembrane</keyword>
<feature type="transmembrane region" description="Helical" evidence="1">
    <location>
        <begin position="74"/>
        <end position="93"/>
    </location>
</feature>